<dbReference type="Proteomes" id="UP000501076">
    <property type="component" value="Plasmid pFDU301A"/>
</dbReference>
<dbReference type="AlphaFoldDB" id="A0A6M6E395"/>
<organism evidence="1 2">
    <name type="scientific">Priestia megaterium</name>
    <name type="common">Bacillus megaterium</name>
    <dbReference type="NCBI Taxonomy" id="1404"/>
    <lineage>
        <taxon>Bacteria</taxon>
        <taxon>Bacillati</taxon>
        <taxon>Bacillota</taxon>
        <taxon>Bacilli</taxon>
        <taxon>Bacillales</taxon>
        <taxon>Bacillaceae</taxon>
        <taxon>Priestia</taxon>
    </lineage>
</organism>
<keyword evidence="1" id="KW-0614">Plasmid</keyword>
<dbReference type="RefSeq" id="WP_171778169.1">
    <property type="nucleotide sequence ID" value="NZ_CP045273.1"/>
</dbReference>
<proteinExistence type="predicted"/>
<evidence type="ECO:0000313" key="2">
    <source>
        <dbReference type="Proteomes" id="UP000501076"/>
    </source>
</evidence>
<accession>A0A6M6E395</accession>
<evidence type="ECO:0000313" key="1">
    <source>
        <dbReference type="EMBL" id="QJX80186.1"/>
    </source>
</evidence>
<dbReference type="EMBL" id="CP045273">
    <property type="protein sequence ID" value="QJX80186.1"/>
    <property type="molecule type" value="Genomic_DNA"/>
</dbReference>
<gene>
    <name evidence="1" type="ORF">FDZ14_29250</name>
</gene>
<protein>
    <submittedName>
        <fullName evidence="1">Uncharacterized protein</fullName>
    </submittedName>
</protein>
<name>A0A6M6E395_PRIMG</name>
<sequence length="129" mass="15431">MQYVQEELFHFLEDSSYFYEKTPAVTIQRSDDTTAREGDLTHIIYTFFEQENPYQAIAEISIPVNNPSEEIKWKFIQMSEDMNKPTFQSLNPDLHLMPEWFRPLLLETQVLYERKTLLFKIFSPENIKS</sequence>
<geneLocation type="plasmid" evidence="2">
    <name>pfdu301a</name>
</geneLocation>
<reference evidence="1 2" key="1">
    <citation type="submission" date="2019-10" db="EMBL/GenBank/DDBJ databases">
        <title>Complete genome sequences for adaption low water activity.</title>
        <authorList>
            <person name="Zhao L."/>
            <person name="Zhong J."/>
        </authorList>
    </citation>
    <scope>NUCLEOTIDE SEQUENCE [LARGE SCALE GENOMIC DNA]</scope>
    <source>
        <strain evidence="1 2">FDU301</strain>
        <plasmid evidence="2">pfdu301a</plasmid>
    </source>
</reference>